<name>A0A4R8M545_9BACT</name>
<dbReference type="NCBIfam" id="TIGR00444">
    <property type="entry name" value="mazG"/>
    <property type="match status" value="1"/>
</dbReference>
<dbReference type="GO" id="GO:0046047">
    <property type="term" value="P:TTP catabolic process"/>
    <property type="evidence" value="ECO:0007669"/>
    <property type="project" value="TreeGrafter"/>
</dbReference>
<gene>
    <name evidence="2" type="ORF">C8D99_11417</name>
</gene>
<reference evidence="2 3" key="1">
    <citation type="submission" date="2019-03" db="EMBL/GenBank/DDBJ databases">
        <title>Genomic Encyclopedia of Type Strains, Phase IV (KMG-IV): sequencing the most valuable type-strain genomes for metagenomic binning, comparative biology and taxonomic classification.</title>
        <authorList>
            <person name="Goeker M."/>
        </authorList>
    </citation>
    <scope>NUCLEOTIDE SEQUENCE [LARGE SCALE GENOMIC DNA]</scope>
    <source>
        <strain evidence="2 3">DSM 25964</strain>
    </source>
</reference>
<dbReference type="GO" id="GO:0046061">
    <property type="term" value="P:dATP catabolic process"/>
    <property type="evidence" value="ECO:0007669"/>
    <property type="project" value="TreeGrafter"/>
</dbReference>
<dbReference type="GO" id="GO:0032259">
    <property type="term" value="P:methylation"/>
    <property type="evidence" value="ECO:0007669"/>
    <property type="project" value="UniProtKB-KW"/>
</dbReference>
<keyword evidence="2" id="KW-0808">Transferase</keyword>
<dbReference type="FunFam" id="1.10.287.1080:FF:000001">
    <property type="entry name" value="Nucleoside triphosphate pyrophosphohydrolase"/>
    <property type="match status" value="1"/>
</dbReference>
<feature type="domain" description="NTP pyrophosphohydrolase MazG-like" evidence="1">
    <location>
        <begin position="174"/>
        <end position="233"/>
    </location>
</feature>
<dbReference type="CDD" id="cd11529">
    <property type="entry name" value="NTP-PPase_MazG_Cterm"/>
    <property type="match status" value="1"/>
</dbReference>
<dbReference type="GO" id="GO:0006203">
    <property type="term" value="P:dGTP catabolic process"/>
    <property type="evidence" value="ECO:0007669"/>
    <property type="project" value="TreeGrafter"/>
</dbReference>
<dbReference type="GO" id="GO:0047429">
    <property type="term" value="F:nucleoside triphosphate diphosphatase activity"/>
    <property type="evidence" value="ECO:0007669"/>
    <property type="project" value="InterPro"/>
</dbReference>
<keyword evidence="3" id="KW-1185">Reference proteome</keyword>
<comment type="caution">
    <text evidence="2">The sequence shown here is derived from an EMBL/GenBank/DDBJ whole genome shotgun (WGS) entry which is preliminary data.</text>
</comment>
<accession>A0A4R8M545</accession>
<dbReference type="GO" id="GO:0046081">
    <property type="term" value="P:dUTP catabolic process"/>
    <property type="evidence" value="ECO:0007669"/>
    <property type="project" value="TreeGrafter"/>
</dbReference>
<keyword evidence="2" id="KW-0378">Hydrolase</keyword>
<sequence length="270" mass="30263">MNENCGGSFGELVSVMSRLRAPGGCPWDREQTLESLRAYIVEEAYELVDAVTRGDSADIREECGDVLLQVVFIAQIASEMGLFSVEDVVRGLVEKLVRRHPHVFGDSRADTSGEVLRNWEQIKTEEKENKKKKDTSLLAGVPEGMPPLAKAYRIQGKAAHVGFDWPEGDLSPLYAKVEEEMNEIREAAEDGVPEKIEDEVGDLLFAAVNLARHLGVNPDSALGRANRKFSGRFRRVEQYVAEESRPWKEYTLEELDRLWEKAKSSPLTAD</sequence>
<dbReference type="CDD" id="cd11528">
    <property type="entry name" value="NTP-PPase_MazG_Nterm"/>
    <property type="match status" value="1"/>
</dbReference>
<dbReference type="Gene3D" id="1.10.287.1080">
    <property type="entry name" value="MazG-like"/>
    <property type="match status" value="2"/>
</dbReference>
<keyword evidence="2" id="KW-0489">Methyltransferase</keyword>
<dbReference type="AlphaFoldDB" id="A0A4R8M545"/>
<evidence type="ECO:0000313" key="3">
    <source>
        <dbReference type="Proteomes" id="UP000295066"/>
    </source>
</evidence>
<dbReference type="GO" id="GO:0008168">
    <property type="term" value="F:methyltransferase activity"/>
    <property type="evidence" value="ECO:0007669"/>
    <property type="project" value="UniProtKB-KW"/>
</dbReference>
<dbReference type="PANTHER" id="PTHR30522:SF0">
    <property type="entry name" value="NUCLEOSIDE TRIPHOSPHATE PYROPHOSPHOHYDROLASE"/>
    <property type="match status" value="1"/>
</dbReference>
<dbReference type="SUPFAM" id="SSF101386">
    <property type="entry name" value="all-alpha NTP pyrophosphatases"/>
    <property type="match status" value="2"/>
</dbReference>
<dbReference type="OrthoDB" id="9808939at2"/>
<dbReference type="FunFam" id="1.10.287.1080:FF:000003">
    <property type="entry name" value="Nucleoside triphosphate pyrophosphohydrolase"/>
    <property type="match status" value="1"/>
</dbReference>
<dbReference type="InterPro" id="IPR048015">
    <property type="entry name" value="NTP-PPase_MazG-like_N"/>
</dbReference>
<evidence type="ECO:0000259" key="1">
    <source>
        <dbReference type="Pfam" id="PF03819"/>
    </source>
</evidence>
<feature type="domain" description="NTP pyrophosphohydrolase MazG-like" evidence="1">
    <location>
        <begin position="31"/>
        <end position="104"/>
    </location>
</feature>
<organism evidence="2 3">
    <name type="scientific">Aminivibrio pyruvatiphilus</name>
    <dbReference type="NCBI Taxonomy" id="1005740"/>
    <lineage>
        <taxon>Bacteria</taxon>
        <taxon>Thermotogati</taxon>
        <taxon>Synergistota</taxon>
        <taxon>Synergistia</taxon>
        <taxon>Synergistales</taxon>
        <taxon>Aminobacteriaceae</taxon>
        <taxon>Aminivibrio</taxon>
    </lineage>
</organism>
<dbReference type="InterPro" id="IPR011551">
    <property type="entry name" value="NTP_PyrPHydrolase_MazG"/>
</dbReference>
<dbReference type="RefSeq" id="WP_133958049.1">
    <property type="nucleotide sequence ID" value="NZ_SORI01000014.1"/>
</dbReference>
<dbReference type="EMBL" id="SORI01000014">
    <property type="protein sequence ID" value="TDY58326.1"/>
    <property type="molecule type" value="Genomic_DNA"/>
</dbReference>
<dbReference type="PANTHER" id="PTHR30522">
    <property type="entry name" value="NUCLEOSIDE TRIPHOSPHATE PYROPHOSPHOHYDROLASE"/>
    <property type="match status" value="1"/>
</dbReference>
<proteinExistence type="predicted"/>
<dbReference type="Proteomes" id="UP000295066">
    <property type="component" value="Unassembled WGS sequence"/>
</dbReference>
<evidence type="ECO:0000313" key="2">
    <source>
        <dbReference type="EMBL" id="TDY58326.1"/>
    </source>
</evidence>
<dbReference type="Pfam" id="PF03819">
    <property type="entry name" value="MazG"/>
    <property type="match status" value="2"/>
</dbReference>
<dbReference type="GO" id="GO:0006950">
    <property type="term" value="P:response to stress"/>
    <property type="evidence" value="ECO:0007669"/>
    <property type="project" value="UniProtKB-ARBA"/>
</dbReference>
<dbReference type="InterPro" id="IPR004518">
    <property type="entry name" value="MazG-like_dom"/>
</dbReference>
<dbReference type="InterPro" id="IPR048011">
    <property type="entry name" value="NTP-PPase_MazG-like_C"/>
</dbReference>
<dbReference type="NCBIfam" id="NF007113">
    <property type="entry name" value="PRK09562.1"/>
    <property type="match status" value="1"/>
</dbReference>
<protein>
    <submittedName>
        <fullName evidence="2">XTP/dITP diphosphohydrolase/tetrapyrrole methylase family protein/MazG family protein/ATP diphosphatase</fullName>
    </submittedName>
</protein>
<dbReference type="GO" id="GO:0046052">
    <property type="term" value="P:UTP catabolic process"/>
    <property type="evidence" value="ECO:0007669"/>
    <property type="project" value="TreeGrafter"/>
</dbReference>
<dbReference type="GO" id="GO:0046076">
    <property type="term" value="P:dTTP catabolic process"/>
    <property type="evidence" value="ECO:0007669"/>
    <property type="project" value="TreeGrafter"/>
</dbReference>